<comment type="caution">
    <text evidence="1">The sequence shown here is derived from an EMBL/GenBank/DDBJ whole genome shotgun (WGS) entry which is preliminary data.</text>
</comment>
<dbReference type="Proteomes" id="UP001501447">
    <property type="component" value="Unassembled WGS sequence"/>
</dbReference>
<evidence type="ECO:0000313" key="1">
    <source>
        <dbReference type="EMBL" id="GAA2593673.1"/>
    </source>
</evidence>
<protein>
    <submittedName>
        <fullName evidence="1">Uncharacterized protein</fullName>
    </submittedName>
</protein>
<keyword evidence="2" id="KW-1185">Reference proteome</keyword>
<evidence type="ECO:0000313" key="2">
    <source>
        <dbReference type="Proteomes" id="UP001501447"/>
    </source>
</evidence>
<proteinExistence type="predicted"/>
<organism evidence="1 2">
    <name type="scientific">Streptomyces axinellae</name>
    <dbReference type="NCBI Taxonomy" id="552788"/>
    <lineage>
        <taxon>Bacteria</taxon>
        <taxon>Bacillati</taxon>
        <taxon>Actinomycetota</taxon>
        <taxon>Actinomycetes</taxon>
        <taxon>Kitasatosporales</taxon>
        <taxon>Streptomycetaceae</taxon>
        <taxon>Streptomyces</taxon>
    </lineage>
</organism>
<dbReference type="RefSeq" id="WP_344561382.1">
    <property type="nucleotide sequence ID" value="NZ_BAAARJ010000001.1"/>
</dbReference>
<dbReference type="EMBL" id="BAAARJ010000001">
    <property type="protein sequence ID" value="GAA2593673.1"/>
    <property type="molecule type" value="Genomic_DNA"/>
</dbReference>
<gene>
    <name evidence="1" type="ORF">GCM10009863_03490</name>
</gene>
<name>A0ABN3PMG2_9ACTN</name>
<sequence>MLYRGTWYEVLRVNPKSPTIPPIHNGVGQKIVRAADNRLDGWTWAAPYDECPGAGAPTSCSPRPSAEAA</sequence>
<reference evidence="1 2" key="1">
    <citation type="journal article" date="2019" name="Int. J. Syst. Evol. Microbiol.">
        <title>The Global Catalogue of Microorganisms (GCM) 10K type strain sequencing project: providing services to taxonomists for standard genome sequencing and annotation.</title>
        <authorList>
            <consortium name="The Broad Institute Genomics Platform"/>
            <consortium name="The Broad Institute Genome Sequencing Center for Infectious Disease"/>
            <person name="Wu L."/>
            <person name="Ma J."/>
        </authorList>
    </citation>
    <scope>NUCLEOTIDE SEQUENCE [LARGE SCALE GENOMIC DNA]</scope>
    <source>
        <strain evidence="1 2">JCM 16373</strain>
    </source>
</reference>
<accession>A0ABN3PMG2</accession>